<proteinExistence type="predicted"/>
<dbReference type="GO" id="GO:0005737">
    <property type="term" value="C:cytoplasm"/>
    <property type="evidence" value="ECO:0007669"/>
    <property type="project" value="TreeGrafter"/>
</dbReference>
<accession>A0A6S6QUH2</accession>
<protein>
    <submittedName>
        <fullName evidence="1">Amidohydrolase</fullName>
    </submittedName>
</protein>
<dbReference type="SUPFAM" id="SSF53187">
    <property type="entry name" value="Zn-dependent exopeptidases"/>
    <property type="match status" value="1"/>
</dbReference>
<dbReference type="InterPro" id="IPR017439">
    <property type="entry name" value="Amidohydrolase"/>
</dbReference>
<dbReference type="Proteomes" id="UP000515561">
    <property type="component" value="Chromosome"/>
</dbReference>
<dbReference type="SUPFAM" id="SSF55031">
    <property type="entry name" value="Bacterial exopeptidase dimerisation domain"/>
    <property type="match status" value="1"/>
</dbReference>
<name>A0A6S6QUH2_9FIRM</name>
<sequence>MSENIDKIQQKMIDIIDENREEIIDFARDIYNHGELGYKEFKTAEKFAAFLRKLKVRVQEGLAITGVKGYLNEEKKKNISLALIGELDALRIPNHCHANPETNAAHCCGHHCQLAGVIGAAIALTDAEVAASLDGQVVFYAVPSEEYGEIEFKNRLKEEGKIRYGGGKSELIRMGAFDDIDVSIAHHTGLDPISVGGGTGNGFVSKVIRYNGKAAHAAGSPHLGINALNAASIGLSALAFHRETFQDKDCVRIHPIITKGGDLVNVVPDEVVIETLVRASNVEAITDASVKTDRAFLAGALALGAEVEIETMPGYLPTIAEEANPQVLEAAKLAAGDKYPVKAADTKNHSGGSTDLGDLEHLQPVLSFRTGGMKDRLHSVDFDILDEELAYVTTAKIFALSAYNLLKNKAAEAKKVKADYKPVFTMEEYLAYMESFIQKETYKPEV</sequence>
<dbReference type="RefSeq" id="WP_207725104.1">
    <property type="nucleotide sequence ID" value="NZ_AP023367.1"/>
</dbReference>
<evidence type="ECO:0000313" key="2">
    <source>
        <dbReference type="Proteomes" id="UP000515561"/>
    </source>
</evidence>
<keyword evidence="2" id="KW-1185">Reference proteome</keyword>
<dbReference type="EMBL" id="AP023367">
    <property type="protein sequence ID" value="BCJ94284.1"/>
    <property type="molecule type" value="Genomic_DNA"/>
</dbReference>
<dbReference type="InterPro" id="IPR011650">
    <property type="entry name" value="Peptidase_M20_dimer"/>
</dbReference>
<dbReference type="GO" id="GO:0071713">
    <property type="term" value="F:para-aminobenzoyl-glutamate hydrolase activity"/>
    <property type="evidence" value="ECO:0007669"/>
    <property type="project" value="TreeGrafter"/>
</dbReference>
<organism evidence="1 2">
    <name type="scientific">Anaerocolumna cellulosilytica</name>
    <dbReference type="NCBI Taxonomy" id="433286"/>
    <lineage>
        <taxon>Bacteria</taxon>
        <taxon>Bacillati</taxon>
        <taxon>Bacillota</taxon>
        <taxon>Clostridia</taxon>
        <taxon>Lachnospirales</taxon>
        <taxon>Lachnospiraceae</taxon>
        <taxon>Anaerocolumna</taxon>
    </lineage>
</organism>
<dbReference type="InterPro" id="IPR036264">
    <property type="entry name" value="Bact_exopeptidase_dim_dom"/>
</dbReference>
<dbReference type="Pfam" id="PF07687">
    <property type="entry name" value="M20_dimer"/>
    <property type="match status" value="1"/>
</dbReference>
<gene>
    <name evidence="1" type="ORF">acsn021_18530</name>
</gene>
<reference evidence="1 2" key="1">
    <citation type="journal article" date="2016" name="Int. J. Syst. Evol. Microbiol.">
        <title>Descriptions of Anaerotaenia torta gen. nov., sp. nov. and Anaerocolumna cellulosilytica gen. nov., sp. nov. isolated from a methanogenic reactor of cattle waste.</title>
        <authorList>
            <person name="Uek A."/>
            <person name="Ohtaki Y."/>
            <person name="Kaku N."/>
            <person name="Ueki K."/>
        </authorList>
    </citation>
    <scope>NUCLEOTIDE SEQUENCE [LARGE SCALE GENOMIC DNA]</scope>
    <source>
        <strain evidence="1 2">SN021</strain>
    </source>
</reference>
<dbReference type="Gene3D" id="3.40.630.10">
    <property type="entry name" value="Zn peptidases"/>
    <property type="match status" value="1"/>
</dbReference>
<dbReference type="PANTHER" id="PTHR30575">
    <property type="entry name" value="PEPTIDASE M20"/>
    <property type="match status" value="1"/>
</dbReference>
<dbReference type="Gene3D" id="3.30.70.360">
    <property type="match status" value="1"/>
</dbReference>
<dbReference type="AlphaFoldDB" id="A0A6S6QUH2"/>
<dbReference type="Pfam" id="PF01546">
    <property type="entry name" value="Peptidase_M20"/>
    <property type="match status" value="1"/>
</dbReference>
<dbReference type="InterPro" id="IPR052030">
    <property type="entry name" value="Peptidase_M20/M20A_hydrolases"/>
</dbReference>
<dbReference type="GO" id="GO:0016805">
    <property type="term" value="F:dipeptidase activity"/>
    <property type="evidence" value="ECO:0007669"/>
    <property type="project" value="TreeGrafter"/>
</dbReference>
<dbReference type="KEGG" id="acel:acsn021_18530"/>
<evidence type="ECO:0000313" key="1">
    <source>
        <dbReference type="EMBL" id="BCJ94284.1"/>
    </source>
</evidence>
<keyword evidence="1" id="KW-0378">Hydrolase</keyword>
<dbReference type="NCBIfam" id="TIGR01891">
    <property type="entry name" value="amidohydrolases"/>
    <property type="match status" value="1"/>
</dbReference>
<dbReference type="PANTHER" id="PTHR30575:SF3">
    <property type="entry name" value="PEPTIDASE M20 DIMERISATION DOMAIN-CONTAINING PROTEIN"/>
    <property type="match status" value="1"/>
</dbReference>
<dbReference type="InterPro" id="IPR002933">
    <property type="entry name" value="Peptidase_M20"/>
</dbReference>
<dbReference type="GO" id="GO:0046657">
    <property type="term" value="P:folic acid catabolic process"/>
    <property type="evidence" value="ECO:0007669"/>
    <property type="project" value="TreeGrafter"/>
</dbReference>